<dbReference type="SUPFAM" id="SSF55298">
    <property type="entry name" value="YjgF-like"/>
    <property type="match status" value="1"/>
</dbReference>
<protein>
    <recommendedName>
        <fullName evidence="1 3">chorismate mutase</fullName>
        <ecNumber evidence="1 3">5.4.99.5</ecNumber>
    </recommendedName>
</protein>
<name>A0A2V3AA56_9BACI</name>
<sequence length="124" mass="13958">MIRGVRGAVTVEENNEAEIIEATGMLIREMIQKNNIEAEDVASVFISVTEELTAAFPAKAMRSLEGWTYVPVMCMREIPVEGSLLKCIRVMMHVNSDSPQQNIHHVYLRDAVQLRPDLKTSRTS</sequence>
<dbReference type="OrthoDB" id="9802232at2"/>
<dbReference type="RefSeq" id="WP_110064227.1">
    <property type="nucleotide sequence ID" value="NZ_QGTW01000003.1"/>
</dbReference>
<dbReference type="GO" id="GO:0008652">
    <property type="term" value="P:amino acid biosynthetic process"/>
    <property type="evidence" value="ECO:0007669"/>
    <property type="project" value="UniProtKB-UniRule"/>
</dbReference>
<keyword evidence="2 3" id="KW-0028">Amino-acid biosynthesis</keyword>
<dbReference type="NCBIfam" id="TIGR01796">
    <property type="entry name" value="CM_mono_aroH"/>
    <property type="match status" value="1"/>
</dbReference>
<dbReference type="CDD" id="cd02185">
    <property type="entry name" value="AroH"/>
    <property type="match status" value="1"/>
</dbReference>
<accession>A0A2V3AA56</accession>
<dbReference type="GO" id="GO:0004106">
    <property type="term" value="F:chorismate mutase activity"/>
    <property type="evidence" value="ECO:0007669"/>
    <property type="project" value="UniProtKB-UniRule"/>
</dbReference>
<evidence type="ECO:0000313" key="4">
    <source>
        <dbReference type="EMBL" id="PWW30354.1"/>
    </source>
</evidence>
<dbReference type="GO" id="GO:0046417">
    <property type="term" value="P:chorismate metabolic process"/>
    <property type="evidence" value="ECO:0007669"/>
    <property type="project" value="TreeGrafter"/>
</dbReference>
<comment type="catalytic activity">
    <reaction evidence="3">
        <text>chorismate = prephenate</text>
        <dbReference type="Rhea" id="RHEA:13897"/>
        <dbReference type="ChEBI" id="CHEBI:29748"/>
        <dbReference type="ChEBI" id="CHEBI:29934"/>
        <dbReference type="EC" id="5.4.99.5"/>
    </reaction>
</comment>
<dbReference type="PIRSF" id="PIRSF005965">
    <property type="entry name" value="Chor_mut_AroH"/>
    <property type="match status" value="1"/>
</dbReference>
<dbReference type="EC" id="5.4.99.5" evidence="1 3"/>
<dbReference type="UniPathway" id="UPA00120">
    <property type="reaction ID" value="UER00203"/>
</dbReference>
<evidence type="ECO:0000313" key="5">
    <source>
        <dbReference type="Proteomes" id="UP000247150"/>
    </source>
</evidence>
<dbReference type="Pfam" id="PF07736">
    <property type="entry name" value="CM_1"/>
    <property type="match status" value="1"/>
</dbReference>
<reference evidence="4 5" key="1">
    <citation type="submission" date="2018-05" db="EMBL/GenBank/DDBJ databases">
        <title>Freshwater and sediment microbial communities from various areas in North America, analyzing microbe dynamics in response to fracking.</title>
        <authorList>
            <person name="Lamendella R."/>
        </authorList>
    </citation>
    <scope>NUCLEOTIDE SEQUENCE [LARGE SCALE GENOMIC DNA]</scope>
    <source>
        <strain evidence="4 5">15_TX</strain>
    </source>
</reference>
<feature type="binding site" evidence="2">
    <location>
        <position position="107"/>
    </location>
    <ligand>
        <name>prephenate</name>
        <dbReference type="ChEBI" id="CHEBI:29934"/>
    </ligand>
</feature>
<comment type="caution">
    <text evidence="4">The sequence shown here is derived from an EMBL/GenBank/DDBJ whole genome shotgun (WGS) entry which is preliminary data.</text>
</comment>
<evidence type="ECO:0000256" key="2">
    <source>
        <dbReference type="PIRSR" id="PIRSR005965-1"/>
    </source>
</evidence>
<dbReference type="InterPro" id="IPR008243">
    <property type="entry name" value="Chorismate_mutase_AroH"/>
</dbReference>
<keyword evidence="3" id="KW-0413">Isomerase</keyword>
<dbReference type="Gene3D" id="3.30.1330.40">
    <property type="entry name" value="RutC-like"/>
    <property type="match status" value="1"/>
</dbReference>
<feature type="binding site" evidence="2">
    <location>
        <position position="89"/>
    </location>
    <ligand>
        <name>prephenate</name>
        <dbReference type="ChEBI" id="CHEBI:29934"/>
    </ligand>
</feature>
<feature type="binding site" evidence="2">
    <location>
        <position position="6"/>
    </location>
    <ligand>
        <name>prephenate</name>
        <dbReference type="ChEBI" id="CHEBI:29934"/>
    </ligand>
</feature>
<dbReference type="InterPro" id="IPR035959">
    <property type="entry name" value="RutC-like_sf"/>
</dbReference>
<dbReference type="PROSITE" id="PS51167">
    <property type="entry name" value="CHORISMATE_MUT_1"/>
    <property type="match status" value="1"/>
</dbReference>
<proteinExistence type="predicted"/>
<dbReference type="Proteomes" id="UP000247150">
    <property type="component" value="Unassembled WGS sequence"/>
</dbReference>
<dbReference type="PANTHER" id="PTHR21164">
    <property type="entry name" value="CHORISMATE MUTASE"/>
    <property type="match status" value="1"/>
</dbReference>
<dbReference type="GO" id="GO:0009073">
    <property type="term" value="P:aromatic amino acid family biosynthetic process"/>
    <property type="evidence" value="ECO:0007669"/>
    <property type="project" value="UniProtKB-UniRule"/>
</dbReference>
<gene>
    <name evidence="4" type="ORF">DFO73_103239</name>
</gene>
<evidence type="ECO:0000256" key="3">
    <source>
        <dbReference type="PROSITE-ProRule" id="PRU00514"/>
    </source>
</evidence>
<evidence type="ECO:0000256" key="1">
    <source>
        <dbReference type="NCBIfam" id="TIGR01796"/>
    </source>
</evidence>
<dbReference type="AlphaFoldDB" id="A0A2V3AA56"/>
<organism evidence="4 5">
    <name type="scientific">Cytobacillus oceanisediminis</name>
    <dbReference type="NCBI Taxonomy" id="665099"/>
    <lineage>
        <taxon>Bacteria</taxon>
        <taxon>Bacillati</taxon>
        <taxon>Bacillota</taxon>
        <taxon>Bacilli</taxon>
        <taxon>Bacillales</taxon>
        <taxon>Bacillaceae</taxon>
        <taxon>Cytobacillus</taxon>
    </lineage>
</organism>
<dbReference type="PANTHER" id="PTHR21164:SF0">
    <property type="entry name" value="CHORISMATE MUTASE AROH"/>
    <property type="match status" value="1"/>
</dbReference>
<keyword evidence="2 3" id="KW-0057">Aromatic amino acid biosynthesis</keyword>
<dbReference type="EMBL" id="QGTW01000003">
    <property type="protein sequence ID" value="PWW30354.1"/>
    <property type="molecule type" value="Genomic_DNA"/>
</dbReference>